<organism evidence="7 8">
    <name type="scientific">Paenibacillus agaridevorans</name>
    <dbReference type="NCBI Taxonomy" id="171404"/>
    <lineage>
        <taxon>Bacteria</taxon>
        <taxon>Bacillati</taxon>
        <taxon>Bacillota</taxon>
        <taxon>Bacilli</taxon>
        <taxon>Bacillales</taxon>
        <taxon>Paenibacillaceae</taxon>
        <taxon>Paenibacillus</taxon>
    </lineage>
</organism>
<dbReference type="GO" id="GO:0003677">
    <property type="term" value="F:DNA binding"/>
    <property type="evidence" value="ECO:0007669"/>
    <property type="project" value="InterPro"/>
</dbReference>
<dbReference type="RefSeq" id="WP_108996252.1">
    <property type="nucleotide sequence ID" value="NZ_BDQX01000458.1"/>
</dbReference>
<evidence type="ECO:0000256" key="4">
    <source>
        <dbReference type="ARBA" id="ARBA00022840"/>
    </source>
</evidence>
<dbReference type="GO" id="GO:0005829">
    <property type="term" value="C:cytosol"/>
    <property type="evidence" value="ECO:0007669"/>
    <property type="project" value="TreeGrafter"/>
</dbReference>
<dbReference type="GO" id="GO:0043138">
    <property type="term" value="F:3'-5' DNA helicase activity"/>
    <property type="evidence" value="ECO:0007669"/>
    <property type="project" value="TreeGrafter"/>
</dbReference>
<dbReference type="PROSITE" id="PS51198">
    <property type="entry name" value="UVRD_HELICASE_ATP_BIND"/>
    <property type="match status" value="1"/>
</dbReference>
<evidence type="ECO:0000256" key="3">
    <source>
        <dbReference type="ARBA" id="ARBA00022806"/>
    </source>
</evidence>
<keyword evidence="3 5" id="KW-0347">Helicase</keyword>
<protein>
    <submittedName>
        <fullName evidence="7">Helicase</fullName>
    </submittedName>
</protein>
<keyword evidence="1 5" id="KW-0547">Nucleotide-binding</keyword>
<dbReference type="Pfam" id="PF00580">
    <property type="entry name" value="UvrD-helicase"/>
    <property type="match status" value="1"/>
</dbReference>
<keyword evidence="2 5" id="KW-0378">Hydrolase</keyword>
<keyword evidence="8" id="KW-1185">Reference proteome</keyword>
<feature type="domain" description="UvrD-like helicase ATP-binding" evidence="6">
    <location>
        <begin position="216"/>
        <end position="616"/>
    </location>
</feature>
<reference evidence="7 8" key="1">
    <citation type="submission" date="2017-08" db="EMBL/GenBank/DDBJ databases">
        <title>Substantial Increase in Enzyme Production by Combined Drug-Resistance Mutations in Paenibacillus agaridevorans.</title>
        <authorList>
            <person name="Tanaka Y."/>
            <person name="Funane K."/>
            <person name="Hosaka T."/>
            <person name="Shiwa Y."/>
            <person name="Fujita N."/>
            <person name="Miyazaki T."/>
            <person name="Yoshikawa H."/>
            <person name="Murakami K."/>
            <person name="Kasahara K."/>
            <person name="Inaoka T."/>
            <person name="Hiraga Y."/>
            <person name="Ochi K."/>
        </authorList>
    </citation>
    <scope>NUCLEOTIDE SEQUENCE [LARGE SCALE GENOMIC DNA]</scope>
    <source>
        <strain evidence="7 8">T-3040</strain>
    </source>
</reference>
<evidence type="ECO:0000256" key="5">
    <source>
        <dbReference type="PROSITE-ProRule" id="PRU00560"/>
    </source>
</evidence>
<comment type="caution">
    <text evidence="7">The sequence shown here is derived from an EMBL/GenBank/DDBJ whole genome shotgun (WGS) entry which is preliminary data.</text>
</comment>
<dbReference type="GO" id="GO:0005524">
    <property type="term" value="F:ATP binding"/>
    <property type="evidence" value="ECO:0007669"/>
    <property type="project" value="UniProtKB-UniRule"/>
</dbReference>
<dbReference type="Proteomes" id="UP000245202">
    <property type="component" value="Unassembled WGS sequence"/>
</dbReference>
<dbReference type="PANTHER" id="PTHR11070:SF17">
    <property type="entry name" value="DNA HELICASE IV"/>
    <property type="match status" value="1"/>
</dbReference>
<evidence type="ECO:0000313" key="8">
    <source>
        <dbReference type="Proteomes" id="UP000245202"/>
    </source>
</evidence>
<dbReference type="NCBIfam" id="NF041464">
    <property type="entry name" value="HelD_BACSU"/>
    <property type="match status" value="1"/>
</dbReference>
<dbReference type="InterPro" id="IPR014016">
    <property type="entry name" value="UvrD-like_ATP-bd"/>
</dbReference>
<dbReference type="InterPro" id="IPR027417">
    <property type="entry name" value="P-loop_NTPase"/>
</dbReference>
<evidence type="ECO:0000256" key="2">
    <source>
        <dbReference type="ARBA" id="ARBA00022801"/>
    </source>
</evidence>
<keyword evidence="4 5" id="KW-0067">ATP-binding</keyword>
<sequence length="788" mass="89462">MSNTNLHPDHQEEQARVNDISVIIADRIKELEGRTGGVRGEIVDIRRNFWDDVTVNFEDSAETAETYASMKQQAELMSERERSFRHMEEQLGTLKRLARSPYFGRIDLVDDGVVSSKTDSIYLGIGSLMDKSGEHYLIYDWRAPVSSLYYDYGPGPVRYETPGGTVEGEMTLKRQFVIRNGVIRSMFDTGVTIGDELLQEVLGAQSDAQMKSIVATIQSEQNRIIRNEKARLLVVQGAAGSGKTSAALQRVAYLLYRYRGSLNAEQIVLFSPNPMFNSYISTVLPELGEQNMAQTTYQQYLEHRIGRDFELEDPFTGMERLLSEQDGEGNRIRMANISFKSGTSFMGVIDNYAESLGSSGIVFSPIMFRGRALISKEEMECRFYELDPSVSIPNRIRNLAGWLLKELTARGKKERKKRWVLDAIELLDSDAYLEAYQELKRKNKYTDQSFSDFDSEKEYLAGMVVQEKFKKLRRRTKALKFLDIPAMYRTLFQQESPKEVSADWEDICRQTLEQLDNGVMSYEDATPYLYLKEKLEGFHTNTTVKHVFVDEAQDYSAFQYAYLKRIFPNSRFTVLGDFNQAIFAYSGTGVGFQGLESLFGPEETERIELHRSYRSTRQIVEFTSYIIGAEHDIVPFNRDGELPSLSIVPDEEERLAAIREKLEEWKKRGLASCAVICKTAAESKSVFEALKPLIPELLLVGKNTATFEKGLLVIPSYLAKGVEFDAVVISDASDAAYSKESERKLFYTACTRAMHALHLISAGKLSPFLSTSGSESTYRVLQNPARKQ</sequence>
<dbReference type="GO" id="GO:0016787">
    <property type="term" value="F:hydrolase activity"/>
    <property type="evidence" value="ECO:0007669"/>
    <property type="project" value="UniProtKB-UniRule"/>
</dbReference>
<evidence type="ECO:0000259" key="6">
    <source>
        <dbReference type="PROSITE" id="PS51198"/>
    </source>
</evidence>
<dbReference type="GO" id="GO:0000725">
    <property type="term" value="P:recombinational repair"/>
    <property type="evidence" value="ECO:0007669"/>
    <property type="project" value="TreeGrafter"/>
</dbReference>
<evidence type="ECO:0000256" key="1">
    <source>
        <dbReference type="ARBA" id="ARBA00022741"/>
    </source>
</evidence>
<evidence type="ECO:0000313" key="7">
    <source>
        <dbReference type="EMBL" id="GBG12168.1"/>
    </source>
</evidence>
<feature type="binding site" evidence="5">
    <location>
        <begin position="237"/>
        <end position="244"/>
    </location>
    <ligand>
        <name>ATP</name>
        <dbReference type="ChEBI" id="CHEBI:30616"/>
    </ligand>
</feature>
<dbReference type="PANTHER" id="PTHR11070">
    <property type="entry name" value="UVRD / RECB / PCRA DNA HELICASE FAMILY MEMBER"/>
    <property type="match status" value="1"/>
</dbReference>
<dbReference type="InterPro" id="IPR048228">
    <property type="entry name" value="HelD_bacillota"/>
</dbReference>
<name>A0A2R5F3A6_9BACL</name>
<gene>
    <name evidence="7" type="ORF">PAT3040_07029</name>
</gene>
<proteinExistence type="predicted"/>
<dbReference type="SUPFAM" id="SSF52540">
    <property type="entry name" value="P-loop containing nucleoside triphosphate hydrolases"/>
    <property type="match status" value="1"/>
</dbReference>
<accession>A0A2R5F3A6</accession>
<dbReference type="EMBL" id="BDQX01000458">
    <property type="protein sequence ID" value="GBG12168.1"/>
    <property type="molecule type" value="Genomic_DNA"/>
</dbReference>
<dbReference type="InterPro" id="IPR000212">
    <property type="entry name" value="DNA_helicase_UvrD/REP"/>
</dbReference>
<dbReference type="Pfam" id="PF13538">
    <property type="entry name" value="UvrD_C_2"/>
    <property type="match status" value="1"/>
</dbReference>
<dbReference type="Gene3D" id="3.40.50.300">
    <property type="entry name" value="P-loop containing nucleotide triphosphate hydrolases"/>
    <property type="match status" value="3"/>
</dbReference>
<dbReference type="AlphaFoldDB" id="A0A2R5F3A6"/>
<dbReference type="InterPro" id="IPR027785">
    <property type="entry name" value="UvrD-like_helicase_C"/>
</dbReference>